<dbReference type="PROSITE" id="PS50011">
    <property type="entry name" value="PROTEIN_KINASE_DOM"/>
    <property type="match status" value="1"/>
</dbReference>
<dbReference type="PROSITE" id="PS00108">
    <property type="entry name" value="PROTEIN_KINASE_ST"/>
    <property type="match status" value="1"/>
</dbReference>
<dbReference type="SUPFAM" id="SSF56112">
    <property type="entry name" value="Protein kinase-like (PK-like)"/>
    <property type="match status" value="1"/>
</dbReference>
<dbReference type="AlphaFoldDB" id="A0A7W5DUN9"/>
<organism evidence="6 7">
    <name type="scientific">Aporhodopirellula rubra</name>
    <dbReference type="NCBI Taxonomy" id="980271"/>
    <lineage>
        <taxon>Bacteria</taxon>
        <taxon>Pseudomonadati</taxon>
        <taxon>Planctomycetota</taxon>
        <taxon>Planctomycetia</taxon>
        <taxon>Pirellulales</taxon>
        <taxon>Pirellulaceae</taxon>
        <taxon>Aporhodopirellula</taxon>
    </lineage>
</organism>
<dbReference type="SMART" id="SM00220">
    <property type="entry name" value="S_TKc"/>
    <property type="match status" value="1"/>
</dbReference>
<dbReference type="RefSeq" id="WP_184301622.1">
    <property type="nucleotide sequence ID" value="NZ_JACHXU010000002.1"/>
</dbReference>
<keyword evidence="2" id="KW-0547">Nucleotide-binding</keyword>
<evidence type="ECO:0000259" key="5">
    <source>
        <dbReference type="PROSITE" id="PS50011"/>
    </source>
</evidence>
<dbReference type="CDD" id="cd14014">
    <property type="entry name" value="STKc_PknB_like"/>
    <property type="match status" value="1"/>
</dbReference>
<evidence type="ECO:0000313" key="7">
    <source>
        <dbReference type="Proteomes" id="UP000536179"/>
    </source>
</evidence>
<feature type="domain" description="Protein kinase" evidence="5">
    <location>
        <begin position="88"/>
        <end position="386"/>
    </location>
</feature>
<dbReference type="Gene3D" id="1.25.40.10">
    <property type="entry name" value="Tetratricopeptide repeat domain"/>
    <property type="match status" value="1"/>
</dbReference>
<dbReference type="PANTHER" id="PTHR43289">
    <property type="entry name" value="MITOGEN-ACTIVATED PROTEIN KINASE KINASE KINASE 20-RELATED"/>
    <property type="match status" value="1"/>
</dbReference>
<name>A0A7W5DUN9_9BACT</name>
<dbReference type="InterPro" id="IPR011009">
    <property type="entry name" value="Kinase-like_dom_sf"/>
</dbReference>
<dbReference type="SUPFAM" id="SSF48452">
    <property type="entry name" value="TPR-like"/>
    <property type="match status" value="1"/>
</dbReference>
<dbReference type="InterPro" id="IPR000719">
    <property type="entry name" value="Prot_kinase_dom"/>
</dbReference>
<keyword evidence="7" id="KW-1185">Reference proteome</keyword>
<proteinExistence type="predicted"/>
<protein>
    <recommendedName>
        <fullName evidence="5">Protein kinase domain-containing protein</fullName>
    </recommendedName>
</protein>
<evidence type="ECO:0000256" key="4">
    <source>
        <dbReference type="ARBA" id="ARBA00022840"/>
    </source>
</evidence>
<dbReference type="Proteomes" id="UP000536179">
    <property type="component" value="Unassembled WGS sequence"/>
</dbReference>
<dbReference type="Pfam" id="PF00069">
    <property type="entry name" value="Pkinase"/>
    <property type="match status" value="1"/>
</dbReference>
<accession>A0A7W5DUN9</accession>
<evidence type="ECO:0000256" key="2">
    <source>
        <dbReference type="ARBA" id="ARBA00022741"/>
    </source>
</evidence>
<evidence type="ECO:0000256" key="3">
    <source>
        <dbReference type="ARBA" id="ARBA00022777"/>
    </source>
</evidence>
<keyword evidence="3" id="KW-0418">Kinase</keyword>
<evidence type="ECO:0000313" key="6">
    <source>
        <dbReference type="EMBL" id="MBB3204888.1"/>
    </source>
</evidence>
<dbReference type="EMBL" id="JACHXU010000002">
    <property type="protein sequence ID" value="MBB3204888.1"/>
    <property type="molecule type" value="Genomic_DNA"/>
</dbReference>
<gene>
    <name evidence="6" type="ORF">FHS27_000655</name>
</gene>
<dbReference type="GO" id="GO:0005524">
    <property type="term" value="F:ATP binding"/>
    <property type="evidence" value="ECO:0007669"/>
    <property type="project" value="UniProtKB-KW"/>
</dbReference>
<dbReference type="InterPro" id="IPR011990">
    <property type="entry name" value="TPR-like_helical_dom_sf"/>
</dbReference>
<evidence type="ECO:0000256" key="1">
    <source>
        <dbReference type="ARBA" id="ARBA00022679"/>
    </source>
</evidence>
<comment type="caution">
    <text evidence="6">The sequence shown here is derived from an EMBL/GenBank/DDBJ whole genome shotgun (WGS) entry which is preliminary data.</text>
</comment>
<reference evidence="6 7" key="1">
    <citation type="submission" date="2020-08" db="EMBL/GenBank/DDBJ databases">
        <title>Genomic Encyclopedia of Type Strains, Phase III (KMG-III): the genomes of soil and plant-associated and newly described type strains.</title>
        <authorList>
            <person name="Whitman W."/>
        </authorList>
    </citation>
    <scope>NUCLEOTIDE SEQUENCE [LARGE SCALE GENOMIC DNA]</scope>
    <source>
        <strain evidence="6 7">CECT 8075</strain>
    </source>
</reference>
<keyword evidence="4" id="KW-0067">ATP-binding</keyword>
<dbReference type="Gene3D" id="3.30.200.20">
    <property type="entry name" value="Phosphorylase Kinase, domain 1"/>
    <property type="match status" value="1"/>
</dbReference>
<dbReference type="Gene3D" id="1.10.510.10">
    <property type="entry name" value="Transferase(Phosphotransferase) domain 1"/>
    <property type="match status" value="1"/>
</dbReference>
<dbReference type="PANTHER" id="PTHR43289:SF6">
    <property type="entry name" value="SERINE_THREONINE-PROTEIN KINASE NEKL-3"/>
    <property type="match status" value="1"/>
</dbReference>
<dbReference type="GO" id="GO:0004674">
    <property type="term" value="F:protein serine/threonine kinase activity"/>
    <property type="evidence" value="ECO:0007669"/>
    <property type="project" value="TreeGrafter"/>
</dbReference>
<sequence length="760" mass="84301">MTVASEKSIFFHALDIESSDERAAYVQQACAGNEELLTAVCALLRENERDVNPVDRPLMAAFLPPVISVGDDEDTDSRFTPGTMVGPYRLMERIGVGGFGWVFVAEQQSPVRRRVALKIIKPGMESREVVARFEAERQAIALMDHPNIARVFDASVTVTAQPYFVMELVRGVPLTDFCDNHQLDMSERLELFMTICHAVQHAHQKGIIHRDLKPSNVLVTLQDGKPLAKVIDFGVAKAIGQSLTIKTIYTRFTSMVGTPAYMSPEQAAMSTGDVDTRSDIYSLGVLLYEVLTGSTPFAPDRLQSAGFDELRRIIREEVPPHPSTRLSTLNNELASTVAVNRRLAPETLSSAMRRDLDWIVMKALDKDRNRRYSTAGAMAEDVSRFLMDQPVEARPPSAWYRFTKFARRNKVAISTVSLVAIALILGTAASVWQAREAIKERDEKEIALGEARAAEHAANESRAELEKFNDRLNSTTVLLASGRANTDAQRWPAAYEAYTEATNVLPKYFLVWLERGGLNAKLGRWDAAAADFVKAVQIGFPIEQAELSGVPQLLFYAGESAAYKTLSEELKTSDKNDPMAVAARGQLAGELSPTDAARLADRVELMLAAMDDADNPEAAHAPKTKHHRYAKMFYGVNLYVAGWAHVKAGNNERALQRLKESNEANWFGRGIAYPLLAIAHHQRGNAEDAVSSFEQSQAFFDHLLDESVEQSKGSPSIPWIDWVEFLINHREASIVVKGFTPAIDPRFRQMQSFAESTIAD</sequence>
<dbReference type="InterPro" id="IPR008271">
    <property type="entry name" value="Ser/Thr_kinase_AS"/>
</dbReference>
<keyword evidence="1" id="KW-0808">Transferase</keyword>